<keyword evidence="4" id="KW-1185">Reference proteome</keyword>
<comment type="caution">
    <text evidence="3">The sequence shown here is derived from an EMBL/GenBank/DDBJ whole genome shotgun (WGS) entry which is preliminary data.</text>
</comment>
<proteinExistence type="predicted"/>
<dbReference type="EMBL" id="BSDC01000001">
    <property type="protein sequence ID" value="GLH65826.1"/>
    <property type="molecule type" value="Genomic_DNA"/>
</dbReference>
<feature type="chain" id="PRO_5046065223" description="DUF4097 domain-containing protein" evidence="1">
    <location>
        <begin position="25"/>
        <end position="270"/>
    </location>
</feature>
<name>A0ABQ5PUL2_9BACT</name>
<dbReference type="Proteomes" id="UP001165044">
    <property type="component" value="Unassembled WGS sequence"/>
</dbReference>
<protein>
    <recommendedName>
        <fullName evidence="2">DUF4097 domain-containing protein</fullName>
    </recommendedName>
</protein>
<organism evidence="3 4">
    <name type="scientific">Geothrix edaphica</name>
    <dbReference type="NCBI Taxonomy" id="2927976"/>
    <lineage>
        <taxon>Bacteria</taxon>
        <taxon>Pseudomonadati</taxon>
        <taxon>Acidobacteriota</taxon>
        <taxon>Holophagae</taxon>
        <taxon>Holophagales</taxon>
        <taxon>Holophagaceae</taxon>
        <taxon>Geothrix</taxon>
    </lineage>
</organism>
<feature type="domain" description="DUF4097" evidence="2">
    <location>
        <begin position="61"/>
        <end position="249"/>
    </location>
</feature>
<accession>A0ABQ5PUL2</accession>
<evidence type="ECO:0000313" key="3">
    <source>
        <dbReference type="EMBL" id="GLH65826.1"/>
    </source>
</evidence>
<evidence type="ECO:0000259" key="2">
    <source>
        <dbReference type="Pfam" id="PF13349"/>
    </source>
</evidence>
<reference evidence="3" key="1">
    <citation type="journal article" date="2023" name="Antonie Van Leeuwenhoek">
        <title>Mesoterricola silvestris gen. nov., sp. nov., Mesoterricola sediminis sp. nov., Geothrix oryzae sp. nov., Geothrix edaphica sp. nov., Geothrix rubra sp. nov., and Geothrix limicola sp. nov., six novel members of Acidobacteriota isolated from soils.</title>
        <authorList>
            <person name="Itoh H."/>
            <person name="Sugisawa Y."/>
            <person name="Mise K."/>
            <person name="Xu Z."/>
            <person name="Kuniyasu M."/>
            <person name="Ushijima N."/>
            <person name="Kawano K."/>
            <person name="Kobayashi E."/>
            <person name="Shiratori Y."/>
            <person name="Masuda Y."/>
            <person name="Senoo K."/>
        </authorList>
    </citation>
    <scope>NUCLEOTIDE SEQUENCE</scope>
    <source>
        <strain evidence="3">Red802</strain>
    </source>
</reference>
<keyword evidence="1" id="KW-0732">Signal</keyword>
<dbReference type="RefSeq" id="WP_285605917.1">
    <property type="nucleotide sequence ID" value="NZ_BSDC01000001.1"/>
</dbReference>
<dbReference type="Pfam" id="PF13349">
    <property type="entry name" value="DUF4097"/>
    <property type="match status" value="1"/>
</dbReference>
<dbReference type="InterPro" id="IPR025164">
    <property type="entry name" value="Toastrack_DUF4097"/>
</dbReference>
<feature type="signal peptide" evidence="1">
    <location>
        <begin position="1"/>
        <end position="24"/>
    </location>
</feature>
<evidence type="ECO:0000313" key="4">
    <source>
        <dbReference type="Proteomes" id="UP001165044"/>
    </source>
</evidence>
<evidence type="ECO:0000256" key="1">
    <source>
        <dbReference type="SAM" id="SignalP"/>
    </source>
</evidence>
<sequence length="270" mass="28170">MSLIRPFAAAVAAVLLWAPLAAQTQVVQPAKAEKTTETRTVPLAAGSALKVKNINGFIHVEAWDREEVQFTGEFKPSSQDEQVKVVIESGKGSLEIRGEYPKHTGWGPYRGPSCQMTLKVPRRVAPSLESVNGEVALSGTQGAARLTTVNGGVRATELGEDLKATTVNGAITLTQVRGELVLETVNGAIKGTGLDGQGKGLKASTVNGSIHLQATGLKGRLRASTVHGGITFKAQGAEQVEVKKHSVSAVFSGGGQGIELETVNGAITLD</sequence>
<gene>
    <name evidence="3" type="ORF">GETHED_01900</name>
</gene>